<dbReference type="EMBL" id="QWEA01001642">
    <property type="protein sequence ID" value="RII97525.1"/>
    <property type="molecule type" value="Genomic_DNA"/>
</dbReference>
<protein>
    <submittedName>
        <fullName evidence="2">Inositol monophosphatase</fullName>
    </submittedName>
</protein>
<sequence>MTAATAHRGDSSRHRENTLAAIRSAAEVGARTVEVDVHVTRDGRVVLLHDDTLDRLWGVDARVSDLDLADVRALGGGELRIPLLAEALELLAGADVELVIDMASGDPAAAAHAVV</sequence>
<dbReference type="AlphaFoldDB" id="A0A399NTS3"/>
<dbReference type="PANTHER" id="PTHR46211">
    <property type="entry name" value="GLYCEROPHOSPHORYL DIESTER PHOSPHODIESTERASE"/>
    <property type="match status" value="1"/>
</dbReference>
<evidence type="ECO:0000313" key="2">
    <source>
        <dbReference type="EMBL" id="RII97525.1"/>
    </source>
</evidence>
<dbReference type="Proteomes" id="UP000266634">
    <property type="component" value="Unassembled WGS sequence"/>
</dbReference>
<gene>
    <name evidence="2" type="ORF">DZF93_20125</name>
</gene>
<dbReference type="GO" id="GO:0006629">
    <property type="term" value="P:lipid metabolic process"/>
    <property type="evidence" value="ECO:0007669"/>
    <property type="project" value="InterPro"/>
</dbReference>
<accession>A0A399NTS3</accession>
<evidence type="ECO:0000313" key="3">
    <source>
        <dbReference type="Proteomes" id="UP000266634"/>
    </source>
</evidence>
<dbReference type="PANTHER" id="PTHR46211:SF1">
    <property type="entry name" value="GLYCEROPHOSPHODIESTER PHOSPHODIESTERASE, CYTOPLASMIC"/>
    <property type="match status" value="1"/>
</dbReference>
<feature type="non-terminal residue" evidence="2">
    <location>
        <position position="115"/>
    </location>
</feature>
<organism evidence="2 3">
    <name type="scientific">Clavibacter michiganensis subsp. insidiosus</name>
    <dbReference type="NCBI Taxonomy" id="33014"/>
    <lineage>
        <taxon>Bacteria</taxon>
        <taxon>Bacillati</taxon>
        <taxon>Actinomycetota</taxon>
        <taxon>Actinomycetes</taxon>
        <taxon>Micrococcales</taxon>
        <taxon>Microbacteriaceae</taxon>
        <taxon>Clavibacter</taxon>
    </lineage>
</organism>
<dbReference type="GO" id="GO:0008081">
    <property type="term" value="F:phosphoric diester hydrolase activity"/>
    <property type="evidence" value="ECO:0007669"/>
    <property type="project" value="InterPro"/>
</dbReference>
<name>A0A399NTS3_9MICO</name>
<dbReference type="SUPFAM" id="SSF51695">
    <property type="entry name" value="PLC-like phosphodiesterases"/>
    <property type="match status" value="1"/>
</dbReference>
<evidence type="ECO:0000259" key="1">
    <source>
        <dbReference type="PROSITE" id="PS51704"/>
    </source>
</evidence>
<proteinExistence type="predicted"/>
<reference evidence="2 3" key="1">
    <citation type="submission" date="2018-08" db="EMBL/GenBank/DDBJ databases">
        <title>Genome Sequence of Clavibacter michiganensis Subspecies type strains, and the Atypical Peach-Colored Strains Isolated from Tomato.</title>
        <authorList>
            <person name="Osdaghi E."/>
            <person name="Portier P."/>
            <person name="Briand M."/>
            <person name="Jacques M.-A."/>
        </authorList>
    </citation>
    <scope>NUCLEOTIDE SEQUENCE [LARGE SCALE GENOMIC DNA]</scope>
    <source>
        <strain evidence="2 3">CFBP 6488</strain>
    </source>
</reference>
<dbReference type="InterPro" id="IPR030395">
    <property type="entry name" value="GP_PDE_dom"/>
</dbReference>
<dbReference type="PROSITE" id="PS51704">
    <property type="entry name" value="GP_PDE"/>
    <property type="match status" value="1"/>
</dbReference>
<feature type="domain" description="GP-PDE" evidence="1">
    <location>
        <begin position="2"/>
        <end position="115"/>
    </location>
</feature>
<dbReference type="Gene3D" id="3.20.20.190">
    <property type="entry name" value="Phosphatidylinositol (PI) phosphodiesterase"/>
    <property type="match status" value="1"/>
</dbReference>
<comment type="caution">
    <text evidence="2">The sequence shown here is derived from an EMBL/GenBank/DDBJ whole genome shotgun (WGS) entry which is preliminary data.</text>
</comment>
<dbReference type="InterPro" id="IPR017946">
    <property type="entry name" value="PLC-like_Pdiesterase_TIM-brl"/>
</dbReference>
<dbReference type="Pfam" id="PF03009">
    <property type="entry name" value="GDPD"/>
    <property type="match status" value="1"/>
</dbReference>